<evidence type="ECO:0000313" key="2">
    <source>
        <dbReference type="EMBL" id="MBD8891617.1"/>
    </source>
</evidence>
<comment type="caution">
    <text evidence="2">The sequence shown here is derived from an EMBL/GenBank/DDBJ whole genome shotgun (WGS) entry which is preliminary data.</text>
</comment>
<dbReference type="EMBL" id="JACYXI010000004">
    <property type="protein sequence ID" value="MBD8891617.1"/>
    <property type="molecule type" value="Genomic_DNA"/>
</dbReference>
<keyword evidence="3" id="KW-1185">Reference proteome</keyword>
<protein>
    <submittedName>
        <fullName evidence="2">Uncharacterized protein</fullName>
    </submittedName>
</protein>
<organism evidence="2 3">
    <name type="scientific">Roseibium litorale</name>
    <dbReference type="NCBI Taxonomy" id="2803841"/>
    <lineage>
        <taxon>Bacteria</taxon>
        <taxon>Pseudomonadati</taxon>
        <taxon>Pseudomonadota</taxon>
        <taxon>Alphaproteobacteria</taxon>
        <taxon>Hyphomicrobiales</taxon>
        <taxon>Stappiaceae</taxon>
        <taxon>Roseibium</taxon>
    </lineage>
</organism>
<dbReference type="Proteomes" id="UP000632063">
    <property type="component" value="Unassembled WGS sequence"/>
</dbReference>
<evidence type="ECO:0000313" key="3">
    <source>
        <dbReference type="Proteomes" id="UP000632063"/>
    </source>
</evidence>
<feature type="compositionally biased region" description="Basic and acidic residues" evidence="1">
    <location>
        <begin position="218"/>
        <end position="239"/>
    </location>
</feature>
<proteinExistence type="predicted"/>
<dbReference type="RefSeq" id="WP_192147751.1">
    <property type="nucleotide sequence ID" value="NZ_JACYXI010000004.1"/>
</dbReference>
<gene>
    <name evidence="2" type="ORF">IG616_08660</name>
</gene>
<feature type="region of interest" description="Disordered" evidence="1">
    <location>
        <begin position="15"/>
        <end position="43"/>
    </location>
</feature>
<name>A0ABR9CL97_9HYPH</name>
<evidence type="ECO:0000256" key="1">
    <source>
        <dbReference type="SAM" id="MobiDB-lite"/>
    </source>
</evidence>
<sequence>MLSAVASTLGRYEQQIRNAAAQPRQTSSRQDDDGSGRQIGAFGEKLMSVAEDGPFKNLSSDFLKDMEKDLEVGNMLKQAVDSSKDNQRQDSIEKIKKRIAELKERLKFATPQQAKALLRELKQITKEFKTAAQSLSDSGGSAGQLTGANAMTASSQISAASQTEALNIQSTDAVLQATPEAQEDGSLEAAIETLLGHDLDPADLEVLAAGFAQLEELAGKASDRNSSNDEDGNGEKSANEDGSGEDGANSAGENQEVIAATIAVREVIAAYTSTSKSLTKKEATSTGYDGTATRRAQADELRKIAKEIKAVADQIKTLMKKDDKDQKDDMKKAMSDLQKGNDALDKFALQPDSVASTASSSSVTAVQVEQTAAVYSSLSIEVSVPANPVA</sequence>
<reference evidence="2 3" key="2">
    <citation type="journal article" date="2021" name="Int. J. Syst. Evol. Microbiol.">
        <title>Roseibium litorale sp. nov., isolated from a tidal flat sediment and proposal for the reclassification of Labrenzia polysiphoniae as Roseibium polysiphoniae comb. nov.</title>
        <authorList>
            <person name="Liu Y."/>
            <person name="Pei T."/>
            <person name="Du J."/>
            <person name="Chao M."/>
            <person name="Deng M.R."/>
            <person name="Zhu H."/>
        </authorList>
    </citation>
    <scope>NUCLEOTIDE SEQUENCE [LARGE SCALE GENOMIC DNA]</scope>
    <source>
        <strain evidence="2 3">4C16A</strain>
    </source>
</reference>
<accession>A0ABR9CL97</accession>
<reference evidence="3" key="1">
    <citation type="submission" date="2020-09" db="EMBL/GenBank/DDBJ databases">
        <title>The genome sequence of strain Labrenzia suaedae 4C16A.</title>
        <authorList>
            <person name="Liu Y."/>
        </authorList>
    </citation>
    <scope>NUCLEOTIDE SEQUENCE [LARGE SCALE GENOMIC DNA]</scope>
    <source>
        <strain evidence="3">4C16A</strain>
    </source>
</reference>
<feature type="region of interest" description="Disordered" evidence="1">
    <location>
        <begin position="218"/>
        <end position="250"/>
    </location>
</feature>